<dbReference type="Pfam" id="PF02458">
    <property type="entry name" value="Transferase"/>
    <property type="match status" value="1"/>
</dbReference>
<keyword evidence="6" id="KW-0472">Membrane</keyword>
<dbReference type="InterPro" id="IPR042099">
    <property type="entry name" value="ANL_N_sf"/>
</dbReference>
<evidence type="ECO:0000256" key="3">
    <source>
        <dbReference type="ARBA" id="ARBA00022553"/>
    </source>
</evidence>
<dbReference type="PANTHER" id="PTHR24096">
    <property type="entry name" value="LONG-CHAIN-FATTY-ACID--COA LIGASE"/>
    <property type="match status" value="1"/>
</dbReference>
<organism evidence="10 11">
    <name type="scientific">Endocarpon pusillum (strain Z07020 / HMAS-L-300199)</name>
    <name type="common">Lichen-forming fungus</name>
    <dbReference type="NCBI Taxonomy" id="1263415"/>
    <lineage>
        <taxon>Eukaryota</taxon>
        <taxon>Fungi</taxon>
        <taxon>Dikarya</taxon>
        <taxon>Ascomycota</taxon>
        <taxon>Pezizomycotina</taxon>
        <taxon>Eurotiomycetes</taxon>
        <taxon>Chaetothyriomycetidae</taxon>
        <taxon>Verrucariales</taxon>
        <taxon>Verrucariaceae</taxon>
        <taxon>Endocarpon</taxon>
    </lineage>
</organism>
<dbReference type="InterPro" id="IPR045851">
    <property type="entry name" value="AMP-bd_C_sf"/>
</dbReference>
<evidence type="ECO:0000313" key="10">
    <source>
        <dbReference type="EMBL" id="ERF71122.1"/>
    </source>
</evidence>
<evidence type="ECO:0000313" key="11">
    <source>
        <dbReference type="Proteomes" id="UP000019373"/>
    </source>
</evidence>
<evidence type="ECO:0000259" key="7">
    <source>
        <dbReference type="Pfam" id="PF00501"/>
    </source>
</evidence>
<feature type="region of interest" description="Disordered" evidence="5">
    <location>
        <begin position="152"/>
        <end position="181"/>
    </location>
</feature>
<evidence type="ECO:0000259" key="9">
    <source>
        <dbReference type="Pfam" id="PF00975"/>
    </source>
</evidence>
<dbReference type="EMBL" id="KE721248">
    <property type="protein sequence ID" value="ERF71122.1"/>
    <property type="molecule type" value="Genomic_DNA"/>
</dbReference>
<accession>U1G1M1</accession>
<dbReference type="InterPro" id="IPR000873">
    <property type="entry name" value="AMP-dep_synth/lig_dom"/>
</dbReference>
<feature type="domain" description="Thioesterase" evidence="9">
    <location>
        <begin position="700"/>
        <end position="943"/>
    </location>
</feature>
<keyword evidence="6" id="KW-0812">Transmembrane</keyword>
<comment type="similarity">
    <text evidence="1">Belongs to the ATP-dependent AMP-binding enzyme family.</text>
</comment>
<evidence type="ECO:0000256" key="1">
    <source>
        <dbReference type="ARBA" id="ARBA00006432"/>
    </source>
</evidence>
<dbReference type="Gene3D" id="3.30.559.10">
    <property type="entry name" value="Chloramphenicol acetyltransferase-like domain"/>
    <property type="match status" value="2"/>
</dbReference>
<dbReference type="SUPFAM" id="SSF53474">
    <property type="entry name" value="alpha/beta-Hydrolases"/>
    <property type="match status" value="1"/>
</dbReference>
<dbReference type="Pfam" id="PF00975">
    <property type="entry name" value="Thioesterase"/>
    <property type="match status" value="1"/>
</dbReference>
<dbReference type="InterPro" id="IPR036736">
    <property type="entry name" value="ACP-like_sf"/>
</dbReference>
<dbReference type="OrthoDB" id="10253869at2759"/>
<dbReference type="Proteomes" id="UP000019373">
    <property type="component" value="Unassembled WGS sequence"/>
</dbReference>
<feature type="transmembrane region" description="Helical" evidence="6">
    <location>
        <begin position="87"/>
        <end position="107"/>
    </location>
</feature>
<keyword evidence="11" id="KW-1185">Reference proteome</keyword>
<evidence type="ECO:0000256" key="5">
    <source>
        <dbReference type="SAM" id="MobiDB-lite"/>
    </source>
</evidence>
<protein>
    <recommendedName>
        <fullName evidence="12">Carrier domain-containing protein</fullName>
    </recommendedName>
</protein>
<dbReference type="eggNOG" id="KOG1176">
    <property type="taxonomic scope" value="Eukaryota"/>
</dbReference>
<dbReference type="GeneID" id="19243978"/>
<dbReference type="RefSeq" id="XP_007803229.1">
    <property type="nucleotide sequence ID" value="XM_007805038.1"/>
</dbReference>
<dbReference type="Gene3D" id="3.40.50.12780">
    <property type="entry name" value="N-terminal domain of ligase-like"/>
    <property type="match status" value="1"/>
</dbReference>
<feature type="domain" description="Carrier" evidence="8">
    <location>
        <begin position="610"/>
        <end position="674"/>
    </location>
</feature>
<proteinExistence type="inferred from homology"/>
<dbReference type="InterPro" id="IPR029058">
    <property type="entry name" value="AB_hydrolase_fold"/>
</dbReference>
<evidence type="ECO:0000256" key="6">
    <source>
        <dbReference type="SAM" id="Phobius"/>
    </source>
</evidence>
<dbReference type="PANTHER" id="PTHR24096:SF149">
    <property type="entry name" value="AMP-BINDING DOMAIN-CONTAINING PROTEIN-RELATED"/>
    <property type="match status" value="1"/>
</dbReference>
<dbReference type="SUPFAM" id="SSF47336">
    <property type="entry name" value="ACP-like"/>
    <property type="match status" value="1"/>
</dbReference>
<evidence type="ECO:0000256" key="2">
    <source>
        <dbReference type="ARBA" id="ARBA00022450"/>
    </source>
</evidence>
<keyword evidence="3" id="KW-0597">Phosphoprotein</keyword>
<dbReference type="InterPro" id="IPR023213">
    <property type="entry name" value="CAT-like_dom_sf"/>
</dbReference>
<keyword evidence="6" id="KW-1133">Transmembrane helix</keyword>
<dbReference type="Gene3D" id="3.30.300.30">
    <property type="match status" value="1"/>
</dbReference>
<keyword evidence="4" id="KW-0436">Ligase</keyword>
<keyword evidence="2" id="KW-0596">Phosphopantetheine</keyword>
<reference evidence="11" key="1">
    <citation type="journal article" date="2014" name="BMC Genomics">
        <title>Genome characteristics reveal the impact of lichenization on lichen-forming fungus Endocarpon pusillum Hedwig (Verrucariales, Ascomycota).</title>
        <authorList>
            <person name="Wang Y.-Y."/>
            <person name="Liu B."/>
            <person name="Zhang X.-Y."/>
            <person name="Zhou Q.-M."/>
            <person name="Zhang T."/>
            <person name="Li H."/>
            <person name="Yu Y.-F."/>
            <person name="Zhang X.-L."/>
            <person name="Hao X.-Y."/>
            <person name="Wang M."/>
            <person name="Wang L."/>
            <person name="Wei J.-C."/>
        </authorList>
    </citation>
    <scope>NUCLEOTIDE SEQUENCE [LARGE SCALE GENOMIC DNA]</scope>
    <source>
        <strain evidence="11">Z07020 / HMAS-L-300199</strain>
    </source>
</reference>
<dbReference type="HOGENOM" id="CLU_000022_23_6_1"/>
<dbReference type="InterPro" id="IPR009081">
    <property type="entry name" value="PP-bd_ACP"/>
</dbReference>
<dbReference type="Pfam" id="PF00501">
    <property type="entry name" value="AMP-binding"/>
    <property type="match status" value="1"/>
</dbReference>
<dbReference type="GO" id="GO:0016405">
    <property type="term" value="F:CoA-ligase activity"/>
    <property type="evidence" value="ECO:0007669"/>
    <property type="project" value="TreeGrafter"/>
</dbReference>
<dbReference type="SUPFAM" id="SSF56801">
    <property type="entry name" value="Acetyl-CoA synthetase-like"/>
    <property type="match status" value="1"/>
</dbReference>
<name>U1G1M1_ENDPU</name>
<dbReference type="Gene3D" id="3.40.50.1820">
    <property type="entry name" value="alpha/beta hydrolase"/>
    <property type="match status" value="1"/>
</dbReference>
<dbReference type="PROSITE" id="PS00455">
    <property type="entry name" value="AMP_BINDING"/>
    <property type="match status" value="1"/>
</dbReference>
<dbReference type="InterPro" id="IPR020845">
    <property type="entry name" value="AMP-binding_CS"/>
</dbReference>
<gene>
    <name evidence="10" type="ORF">EPUS_09145</name>
</gene>
<sequence>MKERQKTSSNILPSGSTIWDLLDRAAQKHPQNGLIFPSHELEQPPTTVTYSELCFEALKNGEALRYSGTVVPGDIVTTYFDNHQENIIWFWSVVAAGGIPAILSPLAKDSKTRVAQLEHVIRLLQTPTIVTSKRMVLHLTGSEGLRVTTTESLREAARSKNETNGSTKRKMLSEEPPTKRNKLRTCKSNQVRNDLAVLLFTSGSTGPAKAVELSHSQLIASVQMKSALHGVGPNMNFMSWVSFDHSANFCEIHLNALYSGSNQVHAATANMATEPASFFSILNKYEIGYTFAPNFFLAAAFKAFRAQKDPPLLDFSKLSIIMTGGEANKVSTIAAVDTLLVKYGASPNTIKSSYGLSETCSACFYNTECPTYDLMKDYTFASVGKHARDGSLELRIVDACGRKQAPGVTGAIHLRGEIVFRGYFNDNNATDACMTSDGWFDTGDTGVVDENGNLRIVGRSKEVIIINGNNYSSFDLEHAIESRVIKGLTPSYTATFSSLDPSGDSESVVVLFNPADHIVDAAVQDTIDAINMAVVAFCSKPALAVIPLPKDQMPKSTIGKLSRRRLKQSFEAGLFDQYRTQKRLEPAYEHNGDEKQESKSLNHLSPLGRQVAEIFSRETGIPQVNLAGDNALLRSGLDSLGYMRIKKSLEGAFHIHQEIPMGMLLRSTSIQELETSLLSIGTAPLEYDPIVPLSLHGSKQPLFLLHPGSGEFLCWMRFLPFLPDRPIYALRARGVYEGEGSFSDLEEMLSCYLEAIKRTQPHGPYAMLGYCLGGMIAFELVKRLEALGDEVSFVGGIDNPPDLKLIMGRLQFRTLMIDLLPQFTSYTREEADDFGLQTAHKSDKEFFYELYTKFSPEFLEAMDLTPARLAALGRVENSMRLMASTYTPSGSISKYDCFCADPMPHFNASPEEWRKDVLATWREYCESDVRYHDVDGNHSTAMKEPHLRVTQAKINEALVAFRLYISFIHCFPLPVRTDQKALYLRLRHGLSETVSELPFLGGCIVPEVRRSDRVQIQINEGYGIRFPYRDYTDASPQTSWRRSYEELKAAHFPISALDARKLSPVDPIPTSPTPPVMVVQANFINGGLLLTTSIHHSALDATGFATVLKIWANHSRGDYDTGGIVSLTTPNWRAMDRSVLMKGHAEANIRDSPVFRVRDGPELTVTQRSGMVPACPAKEISIFYFSPSCLAQLKLAASSDNPTDRWVSTNDALCALLWRHISRARGFGSLDSGGQGTLPVQFTLAVQGRQRLAPPLSQEMLGNVVTLCPATLDINTLTSPSSPLYHVASTLRKAINKIDSAYLRGTIGMIDSVCDLQNLELSVFDNPLRDLLVSSWSDLGLLQVDWGQGVGRPECMRIPKQPSTGGIGGAGIFPRLLDGGLEVLIGVEAETMKRLRADEEFLRYAEWRCT</sequence>
<feature type="compositionally biased region" description="Basic and acidic residues" evidence="5">
    <location>
        <begin position="152"/>
        <end position="161"/>
    </location>
</feature>
<evidence type="ECO:0000259" key="8">
    <source>
        <dbReference type="Pfam" id="PF00550"/>
    </source>
</evidence>
<feature type="domain" description="AMP-dependent synthetase/ligase" evidence="7">
    <location>
        <begin position="23"/>
        <end position="424"/>
    </location>
</feature>
<evidence type="ECO:0008006" key="12">
    <source>
        <dbReference type="Google" id="ProtNLM"/>
    </source>
</evidence>
<dbReference type="OMA" id="LWPAFGM"/>
<dbReference type="GO" id="GO:0019748">
    <property type="term" value="P:secondary metabolic process"/>
    <property type="evidence" value="ECO:0007669"/>
    <property type="project" value="TreeGrafter"/>
</dbReference>
<dbReference type="Pfam" id="PF00550">
    <property type="entry name" value="PP-binding"/>
    <property type="match status" value="1"/>
</dbReference>
<dbReference type="InterPro" id="IPR001031">
    <property type="entry name" value="Thioesterase"/>
</dbReference>
<evidence type="ECO:0000256" key="4">
    <source>
        <dbReference type="ARBA" id="ARBA00022598"/>
    </source>
</evidence>